<protein>
    <submittedName>
        <fullName evidence="1">Uncharacterized protein</fullName>
    </submittedName>
</protein>
<accession>A0A820N5J5</accession>
<proteinExistence type="predicted"/>
<reference evidence="1" key="1">
    <citation type="submission" date="2021-02" db="EMBL/GenBank/DDBJ databases">
        <authorList>
            <person name="Nowell W R."/>
        </authorList>
    </citation>
    <scope>NUCLEOTIDE SEQUENCE</scope>
</reference>
<evidence type="ECO:0000313" key="2">
    <source>
        <dbReference type="Proteomes" id="UP000663842"/>
    </source>
</evidence>
<dbReference type="AlphaFoldDB" id="A0A820N5J5"/>
<evidence type="ECO:0000313" key="1">
    <source>
        <dbReference type="EMBL" id="CAF4383077.1"/>
    </source>
</evidence>
<sequence length="32" mass="3732">MSLFIYFNARKEQIFDDFNDTPTITRSISSSS</sequence>
<organism evidence="1 2">
    <name type="scientific">Rotaria magnacalcarata</name>
    <dbReference type="NCBI Taxonomy" id="392030"/>
    <lineage>
        <taxon>Eukaryota</taxon>
        <taxon>Metazoa</taxon>
        <taxon>Spiralia</taxon>
        <taxon>Gnathifera</taxon>
        <taxon>Rotifera</taxon>
        <taxon>Eurotatoria</taxon>
        <taxon>Bdelloidea</taxon>
        <taxon>Philodinida</taxon>
        <taxon>Philodinidae</taxon>
        <taxon>Rotaria</taxon>
    </lineage>
</organism>
<comment type="caution">
    <text evidence="1">The sequence shown here is derived from an EMBL/GenBank/DDBJ whole genome shotgun (WGS) entry which is preliminary data.</text>
</comment>
<dbReference type="EMBL" id="CAJOBF010020665">
    <property type="protein sequence ID" value="CAF4383077.1"/>
    <property type="molecule type" value="Genomic_DNA"/>
</dbReference>
<gene>
    <name evidence="1" type="ORF">UXM345_LOCUS37511</name>
</gene>
<name>A0A820N5J5_9BILA</name>
<feature type="non-terminal residue" evidence="1">
    <location>
        <position position="1"/>
    </location>
</feature>
<dbReference type="Proteomes" id="UP000663842">
    <property type="component" value="Unassembled WGS sequence"/>
</dbReference>